<reference evidence="2" key="1">
    <citation type="submission" date="2019-08" db="EMBL/GenBank/DDBJ databases">
        <title>Genomic characterization of a novel candidate phylum (ARYD3) from a high temperature, high salinity tertiary oil reservoir in north central Oklahoma, USA.</title>
        <authorList>
            <person name="Youssef N.H."/>
            <person name="Yadav A."/>
            <person name="Elshahed M.S."/>
        </authorList>
    </citation>
    <scope>NUCLEOTIDE SEQUENCE [LARGE SCALE GENOMIC DNA]</scope>
    <source>
        <strain evidence="2">ARYD3</strain>
    </source>
</reference>
<gene>
    <name evidence="2" type="ORF">FXF47_01350</name>
</gene>
<evidence type="ECO:0000313" key="3">
    <source>
        <dbReference type="Proteomes" id="UP000324143"/>
    </source>
</evidence>
<protein>
    <submittedName>
        <fullName evidence="2">Transporter substrate-binding domain-containing protein</fullName>
    </submittedName>
</protein>
<evidence type="ECO:0000313" key="2">
    <source>
        <dbReference type="EMBL" id="TYB32013.1"/>
    </source>
</evidence>
<dbReference type="AlphaFoldDB" id="A0A5D0MK91"/>
<accession>A0A5D0MK91</accession>
<organism evidence="2 3">
    <name type="scientific">Candidatus Mcinerneyibacterium aminivorans</name>
    <dbReference type="NCBI Taxonomy" id="2703815"/>
    <lineage>
        <taxon>Bacteria</taxon>
        <taxon>Candidatus Macinerneyibacteriota</taxon>
        <taxon>Candidatus Mcinerneyibacteria</taxon>
        <taxon>Candidatus Mcinerneyibacteriales</taxon>
        <taxon>Candidatus Mcinerneyibacteriaceae</taxon>
        <taxon>Candidatus Mcinerneyibacterium</taxon>
    </lineage>
</organism>
<feature type="domain" description="Solute-binding protein family 3/N-terminal" evidence="1">
    <location>
        <begin position="21"/>
        <end position="242"/>
    </location>
</feature>
<proteinExistence type="predicted"/>
<dbReference type="PANTHER" id="PTHR38834:SF3">
    <property type="entry name" value="SOLUTE-BINDING PROTEIN FAMILY 3_N-TERMINAL DOMAIN-CONTAINING PROTEIN"/>
    <property type="match status" value="1"/>
</dbReference>
<dbReference type="InterPro" id="IPR001638">
    <property type="entry name" value="Solute-binding_3/MltF_N"/>
</dbReference>
<dbReference type="SUPFAM" id="SSF53850">
    <property type="entry name" value="Periplasmic binding protein-like II"/>
    <property type="match status" value="1"/>
</dbReference>
<dbReference type="Proteomes" id="UP000324143">
    <property type="component" value="Unassembled WGS sequence"/>
</dbReference>
<dbReference type="PANTHER" id="PTHR38834">
    <property type="entry name" value="PERIPLASMIC SUBSTRATE BINDING PROTEIN FAMILY 3"/>
    <property type="match status" value="1"/>
</dbReference>
<sequence>MRKILIFLSILIFISLIHSRSIRVVTDNYPPYNYREEKEIIGLSTEVVKEVLKRAGLKYSKIEMKPWPRIYKIALYKKNVLIYSIAKTEKRIKKFNWVGKIAPFNVFVYSLKNRNITIDGLSDLSKYTIGAVKDDIRAQYLIEKGLKENIEYADNDWKNILKLTSKRVDVMLNDNISMNYRLKKRNIDRNKIEKSFKIEDLSNGLYMALSRDTSDEIVEKCKKALEKLKNSGGYKKIIEKYIY</sequence>
<comment type="caution">
    <text evidence="2">The sequence shown here is derived from an EMBL/GenBank/DDBJ whole genome shotgun (WGS) entry which is preliminary data.</text>
</comment>
<evidence type="ECO:0000259" key="1">
    <source>
        <dbReference type="SMART" id="SM00062"/>
    </source>
</evidence>
<dbReference type="EMBL" id="VSIX01000012">
    <property type="protein sequence ID" value="TYB32013.1"/>
    <property type="molecule type" value="Genomic_DNA"/>
</dbReference>
<dbReference type="Gene3D" id="3.40.190.10">
    <property type="entry name" value="Periplasmic binding protein-like II"/>
    <property type="match status" value="2"/>
</dbReference>
<dbReference type="Pfam" id="PF00497">
    <property type="entry name" value="SBP_bac_3"/>
    <property type="match status" value="1"/>
</dbReference>
<keyword evidence="3" id="KW-1185">Reference proteome</keyword>
<name>A0A5D0MK91_9BACT</name>
<dbReference type="SMART" id="SM00062">
    <property type="entry name" value="PBPb"/>
    <property type="match status" value="1"/>
</dbReference>